<comment type="similarity">
    <text evidence="5">Belongs to the SAT4 family.</text>
</comment>
<dbReference type="InterPro" id="IPR052337">
    <property type="entry name" value="SAT4-like"/>
</dbReference>
<evidence type="ECO:0000259" key="8">
    <source>
        <dbReference type="Pfam" id="PF20684"/>
    </source>
</evidence>
<reference evidence="9" key="1">
    <citation type="journal article" date="2021" name="Nat. Commun.">
        <title>Genetic determinants of endophytism in the Arabidopsis root mycobiome.</title>
        <authorList>
            <person name="Mesny F."/>
            <person name="Miyauchi S."/>
            <person name="Thiergart T."/>
            <person name="Pickel B."/>
            <person name="Atanasova L."/>
            <person name="Karlsson M."/>
            <person name="Huettel B."/>
            <person name="Barry K.W."/>
            <person name="Haridas S."/>
            <person name="Chen C."/>
            <person name="Bauer D."/>
            <person name="Andreopoulos W."/>
            <person name="Pangilinan J."/>
            <person name="LaButti K."/>
            <person name="Riley R."/>
            <person name="Lipzen A."/>
            <person name="Clum A."/>
            <person name="Drula E."/>
            <person name="Henrissat B."/>
            <person name="Kohler A."/>
            <person name="Grigoriev I.V."/>
            <person name="Martin F.M."/>
            <person name="Hacquard S."/>
        </authorList>
    </citation>
    <scope>NUCLEOTIDE SEQUENCE</scope>
    <source>
        <strain evidence="9">MPI-CAGE-AT-0147</strain>
    </source>
</reference>
<evidence type="ECO:0000313" key="10">
    <source>
        <dbReference type="Proteomes" id="UP000738349"/>
    </source>
</evidence>
<sequence>MSRVLGEGVPLLYVTILMLALSWVTVVARLVVRRWKKNLGLDDWLMCTGLILYTVTAALVIVCCFYGAGQRSEALDPPDIMKGVKLFFIAEFFYASCTVPIKASICVTLLRIADARRRFVWTIWGIIILMTIAAVVFILVIANICHPITALWGETAGVCNNKLNSSVSFFFSAISIVTDWTLAILPGVLLWNVQMKSRVKLSVVIMLGLAAFASCATIVRLRFLTLYNDPTEFMYSTGAIGLWSILEEGIGIIAGSMPALRPLLSLPIFGRSTYASGSGSGHPSAHIKSGASGNNHSRNNARHPYGDTVTMANLSSSVTTDTGYQQKDRSQGSVDDDGDSQKYILKQTQVTSVAEYSAASDDWRRQQELGGQSNKF</sequence>
<feature type="transmembrane region" description="Helical" evidence="7">
    <location>
        <begin position="44"/>
        <end position="68"/>
    </location>
</feature>
<dbReference type="Proteomes" id="UP000738349">
    <property type="component" value="Unassembled WGS sequence"/>
</dbReference>
<keyword evidence="10" id="KW-1185">Reference proteome</keyword>
<evidence type="ECO:0000256" key="7">
    <source>
        <dbReference type="SAM" id="Phobius"/>
    </source>
</evidence>
<feature type="transmembrane region" description="Helical" evidence="7">
    <location>
        <begin position="122"/>
        <end position="149"/>
    </location>
</feature>
<dbReference type="InterPro" id="IPR049326">
    <property type="entry name" value="Rhodopsin_dom_fungi"/>
</dbReference>
<feature type="region of interest" description="Disordered" evidence="6">
    <location>
        <begin position="280"/>
        <end position="346"/>
    </location>
</feature>
<evidence type="ECO:0000256" key="5">
    <source>
        <dbReference type="ARBA" id="ARBA00038359"/>
    </source>
</evidence>
<evidence type="ECO:0000313" key="9">
    <source>
        <dbReference type="EMBL" id="KAH7156002.1"/>
    </source>
</evidence>
<evidence type="ECO:0000256" key="1">
    <source>
        <dbReference type="ARBA" id="ARBA00004141"/>
    </source>
</evidence>
<feature type="region of interest" description="Disordered" evidence="6">
    <location>
        <begin position="357"/>
        <end position="376"/>
    </location>
</feature>
<evidence type="ECO:0000256" key="4">
    <source>
        <dbReference type="ARBA" id="ARBA00023136"/>
    </source>
</evidence>
<dbReference type="GO" id="GO:0016020">
    <property type="term" value="C:membrane"/>
    <property type="evidence" value="ECO:0007669"/>
    <property type="project" value="UniProtKB-SubCell"/>
</dbReference>
<accession>A0A9P9J866</accession>
<keyword evidence="2 7" id="KW-0812">Transmembrane</keyword>
<dbReference type="PANTHER" id="PTHR33048">
    <property type="entry name" value="PTH11-LIKE INTEGRAL MEMBRANE PROTEIN (AFU_ORTHOLOGUE AFUA_5G11245)"/>
    <property type="match status" value="1"/>
</dbReference>
<organism evidence="9 10">
    <name type="scientific">Dactylonectria macrodidyma</name>
    <dbReference type="NCBI Taxonomy" id="307937"/>
    <lineage>
        <taxon>Eukaryota</taxon>
        <taxon>Fungi</taxon>
        <taxon>Dikarya</taxon>
        <taxon>Ascomycota</taxon>
        <taxon>Pezizomycotina</taxon>
        <taxon>Sordariomycetes</taxon>
        <taxon>Hypocreomycetidae</taxon>
        <taxon>Hypocreales</taxon>
        <taxon>Nectriaceae</taxon>
        <taxon>Dactylonectria</taxon>
    </lineage>
</organism>
<protein>
    <recommendedName>
        <fullName evidence="8">Rhodopsin domain-containing protein</fullName>
    </recommendedName>
</protein>
<dbReference type="AlphaFoldDB" id="A0A9P9J866"/>
<evidence type="ECO:0000256" key="2">
    <source>
        <dbReference type="ARBA" id="ARBA00022692"/>
    </source>
</evidence>
<feature type="transmembrane region" description="Helical" evidence="7">
    <location>
        <begin position="169"/>
        <end position="191"/>
    </location>
</feature>
<feature type="domain" description="Rhodopsin" evidence="8">
    <location>
        <begin position="28"/>
        <end position="265"/>
    </location>
</feature>
<feature type="compositionally biased region" description="Polar residues" evidence="6">
    <location>
        <begin position="310"/>
        <end position="325"/>
    </location>
</feature>
<feature type="transmembrane region" description="Helical" evidence="7">
    <location>
        <begin position="88"/>
        <end position="110"/>
    </location>
</feature>
<keyword evidence="3 7" id="KW-1133">Transmembrane helix</keyword>
<name>A0A9P9J866_9HYPO</name>
<dbReference type="PANTHER" id="PTHR33048:SF21">
    <property type="entry name" value="INTEGRAL MEMBRANE PROTEIN"/>
    <property type="match status" value="1"/>
</dbReference>
<comment type="subcellular location">
    <subcellularLocation>
        <location evidence="1">Membrane</location>
        <topology evidence="1">Multi-pass membrane protein</topology>
    </subcellularLocation>
</comment>
<feature type="transmembrane region" description="Helical" evidence="7">
    <location>
        <begin position="203"/>
        <end position="221"/>
    </location>
</feature>
<gene>
    <name evidence="9" type="ORF">EDB81DRAFT_645705</name>
</gene>
<evidence type="ECO:0000256" key="3">
    <source>
        <dbReference type="ARBA" id="ARBA00022989"/>
    </source>
</evidence>
<dbReference type="OrthoDB" id="3923077at2759"/>
<dbReference type="Pfam" id="PF20684">
    <property type="entry name" value="Fung_rhodopsin"/>
    <property type="match status" value="1"/>
</dbReference>
<comment type="caution">
    <text evidence="9">The sequence shown here is derived from an EMBL/GenBank/DDBJ whole genome shotgun (WGS) entry which is preliminary data.</text>
</comment>
<keyword evidence="4 7" id="KW-0472">Membrane</keyword>
<evidence type="ECO:0000256" key="6">
    <source>
        <dbReference type="SAM" id="MobiDB-lite"/>
    </source>
</evidence>
<proteinExistence type="inferred from homology"/>
<feature type="transmembrane region" description="Helical" evidence="7">
    <location>
        <begin position="12"/>
        <end position="32"/>
    </location>
</feature>
<dbReference type="EMBL" id="JAGMUV010000005">
    <property type="protein sequence ID" value="KAH7156002.1"/>
    <property type="molecule type" value="Genomic_DNA"/>
</dbReference>